<reference evidence="10" key="1">
    <citation type="submission" date="2014-12" db="EMBL/GenBank/DDBJ databases">
        <authorList>
            <person name="Salcher M.M."/>
        </authorList>
    </citation>
    <scope>NUCLEOTIDE SEQUENCE [LARGE SCALE GENOMIC DNA]</scope>
    <source>
        <strain evidence="10">MMS-10A-171</strain>
    </source>
</reference>
<sequence length="484" mass="54555">MLTTNKAGAMPNRPNASNSIRKASGIALSRDNILFILESIIEPLIIVLTLWGLAIWFDGELLPNYLIFSVIIFSVTFPGNTKINIAPWKIIRNILVSWLILASMLLTFALATHHLGFFDKYVMQIWLWLTPICQIIAVFALRGIAPFILQIQGPTRYAIIAGMNKQGISIAASLQNSEYNNTECLGFFDDRSADRLSVELDGEIQHPILGKITDITEYMQQHQVDIVYMSLPMENRPRIVKVLDELKDTTASIYFLPDIFLTDLIQGSVGQVDGIPVITLCETPFAGIDGLIKRVFDLLFSVAALILISPILLIISLGVKMSSPGPVIFKQRRYGLDGKEILVYKFRTMTVAEDGAVVVQATKQDQRITPFGRLLRKTSLDELPQFINVLQGRMSVVGPRPHAVAHNETYRKIIKGYMVRHKVRPGITGWAQVNGFRGETDTLEKMQSRIEYDIDYLRNWSAKLDIYIVLKTIAMLLRKEKNAY</sequence>
<accession>A0A0B7J0U1</accession>
<name>A0A0B7J0U1_9PROT</name>
<comment type="subcellular location">
    <subcellularLocation>
        <location evidence="1">Membrane</location>
        <topology evidence="1">Multi-pass membrane protein</topology>
    </subcellularLocation>
</comment>
<evidence type="ECO:0000256" key="2">
    <source>
        <dbReference type="ARBA" id="ARBA00006464"/>
    </source>
</evidence>
<feature type="transmembrane region" description="Helical" evidence="7">
    <location>
        <begin position="298"/>
        <end position="319"/>
    </location>
</feature>
<dbReference type="NCBIfam" id="TIGR03025">
    <property type="entry name" value="EPS_sugtrans"/>
    <property type="match status" value="1"/>
</dbReference>
<organism evidence="9 10">
    <name type="scientific">Candidatus Methylopumilus turicensis</name>
    <dbReference type="NCBI Taxonomy" id="1581680"/>
    <lineage>
        <taxon>Bacteria</taxon>
        <taxon>Pseudomonadati</taxon>
        <taxon>Pseudomonadota</taxon>
        <taxon>Betaproteobacteria</taxon>
        <taxon>Nitrosomonadales</taxon>
        <taxon>Methylophilaceae</taxon>
        <taxon>Candidatus Methylopumilus</taxon>
    </lineage>
</organism>
<dbReference type="Gene3D" id="3.40.50.720">
    <property type="entry name" value="NAD(P)-binding Rossmann-like Domain"/>
    <property type="match status" value="1"/>
</dbReference>
<evidence type="ECO:0000313" key="9">
    <source>
        <dbReference type="EMBL" id="CEN56263.1"/>
    </source>
</evidence>
<evidence type="ECO:0000313" key="10">
    <source>
        <dbReference type="Proteomes" id="UP000056322"/>
    </source>
</evidence>
<evidence type="ECO:0000259" key="8">
    <source>
        <dbReference type="Pfam" id="PF02397"/>
    </source>
</evidence>
<dbReference type="EC" id="2.7.8.31" evidence="9"/>
<proteinExistence type="inferred from homology"/>
<dbReference type="AlphaFoldDB" id="A0A0B7J0U1"/>
<feature type="transmembrane region" description="Helical" evidence="7">
    <location>
        <begin position="33"/>
        <end position="56"/>
    </location>
</feature>
<evidence type="ECO:0000256" key="5">
    <source>
        <dbReference type="ARBA" id="ARBA00022989"/>
    </source>
</evidence>
<dbReference type="GO" id="GO:0016020">
    <property type="term" value="C:membrane"/>
    <property type="evidence" value="ECO:0007669"/>
    <property type="project" value="UniProtKB-SubCell"/>
</dbReference>
<evidence type="ECO:0000256" key="3">
    <source>
        <dbReference type="ARBA" id="ARBA00022679"/>
    </source>
</evidence>
<dbReference type="KEGG" id="mbac:BN1209_1223"/>
<dbReference type="PANTHER" id="PTHR30576:SF21">
    <property type="entry name" value="UDP-GLUCOSE:UNDECAPRENYL-PHOSPHATE GLUCOSE-1-PHOSPHATE TRANSFERASE"/>
    <property type="match status" value="1"/>
</dbReference>
<evidence type="ECO:0000256" key="7">
    <source>
        <dbReference type="SAM" id="Phobius"/>
    </source>
</evidence>
<keyword evidence="4 7" id="KW-0812">Transmembrane</keyword>
<dbReference type="NCBIfam" id="TIGR03023">
    <property type="entry name" value="WcaJ_sugtrans"/>
    <property type="match status" value="1"/>
</dbReference>
<dbReference type="SUPFAM" id="SSF51735">
    <property type="entry name" value="NAD(P)-binding Rossmann-fold domains"/>
    <property type="match status" value="1"/>
</dbReference>
<keyword evidence="6 7" id="KW-0472">Membrane</keyword>
<keyword evidence="5 7" id="KW-1133">Transmembrane helix</keyword>
<dbReference type="STRING" id="1581680.BN1209_1223"/>
<dbReference type="InterPro" id="IPR003362">
    <property type="entry name" value="Bact_transf"/>
</dbReference>
<keyword evidence="3 9" id="KW-0808">Transferase</keyword>
<dbReference type="InterPro" id="IPR036291">
    <property type="entry name" value="NAD(P)-bd_dom_sf"/>
</dbReference>
<protein>
    <submittedName>
        <fullName evidence="9">UDP-glucose:undecaprenyl-phosphate glucose-1-phosphate transferase</fullName>
        <ecNumber evidence="9">2.7.8.31</ecNumber>
    </submittedName>
</protein>
<keyword evidence="10" id="KW-1185">Reference proteome</keyword>
<dbReference type="GO" id="GO:0089702">
    <property type="term" value="F:undecaprenyl-phosphate glucose phosphotransferase activity"/>
    <property type="evidence" value="ECO:0007669"/>
    <property type="project" value="UniProtKB-EC"/>
</dbReference>
<dbReference type="InterPro" id="IPR017473">
    <property type="entry name" value="Undecaprenyl-P_gluc_Ptfrase"/>
</dbReference>
<evidence type="ECO:0000256" key="1">
    <source>
        <dbReference type="ARBA" id="ARBA00004141"/>
    </source>
</evidence>
<feature type="transmembrane region" description="Helical" evidence="7">
    <location>
        <begin position="125"/>
        <end position="149"/>
    </location>
</feature>
<dbReference type="Pfam" id="PF13727">
    <property type="entry name" value="CoA_binding_3"/>
    <property type="match status" value="1"/>
</dbReference>
<feature type="transmembrane region" description="Helical" evidence="7">
    <location>
        <begin position="93"/>
        <end position="113"/>
    </location>
</feature>
<dbReference type="Proteomes" id="UP000056322">
    <property type="component" value="Chromosome 1"/>
</dbReference>
<dbReference type="InterPro" id="IPR017475">
    <property type="entry name" value="EPS_sugar_tfrase"/>
</dbReference>
<evidence type="ECO:0000256" key="4">
    <source>
        <dbReference type="ARBA" id="ARBA00022692"/>
    </source>
</evidence>
<dbReference type="EMBL" id="LN794158">
    <property type="protein sequence ID" value="CEN56263.1"/>
    <property type="molecule type" value="Genomic_DNA"/>
</dbReference>
<comment type="similarity">
    <text evidence="2">Belongs to the bacterial sugar transferase family.</text>
</comment>
<evidence type="ECO:0000256" key="6">
    <source>
        <dbReference type="ARBA" id="ARBA00023136"/>
    </source>
</evidence>
<dbReference type="HOGENOM" id="CLU_024920_0_1_4"/>
<feature type="domain" description="Bacterial sugar transferase" evidence="8">
    <location>
        <begin position="293"/>
        <end position="477"/>
    </location>
</feature>
<gene>
    <name evidence="9" type="ORF">BN1209_1223</name>
</gene>
<dbReference type="PANTHER" id="PTHR30576">
    <property type="entry name" value="COLANIC BIOSYNTHESIS UDP-GLUCOSE LIPID CARRIER TRANSFERASE"/>
    <property type="match status" value="1"/>
</dbReference>
<dbReference type="Pfam" id="PF02397">
    <property type="entry name" value="Bac_transf"/>
    <property type="match status" value="1"/>
</dbReference>
<feature type="transmembrane region" description="Helical" evidence="7">
    <location>
        <begin position="62"/>
        <end position="81"/>
    </location>
</feature>
<dbReference type="GO" id="GO:0009242">
    <property type="term" value="P:colanic acid biosynthetic process"/>
    <property type="evidence" value="ECO:0007669"/>
    <property type="project" value="TreeGrafter"/>
</dbReference>